<dbReference type="OrthoDB" id="5638596at2"/>
<feature type="transmembrane region" description="Helical" evidence="1">
    <location>
        <begin position="63"/>
        <end position="81"/>
    </location>
</feature>
<keyword evidence="3" id="KW-1185">Reference proteome</keyword>
<feature type="transmembrane region" description="Helical" evidence="1">
    <location>
        <begin position="461"/>
        <end position="480"/>
    </location>
</feature>
<feature type="transmembrane region" description="Helical" evidence="1">
    <location>
        <begin position="6"/>
        <end position="25"/>
    </location>
</feature>
<dbReference type="EMBL" id="LNYY01000019">
    <property type="protein sequence ID" value="KTD69644.1"/>
    <property type="molecule type" value="Genomic_DNA"/>
</dbReference>
<evidence type="ECO:0000313" key="2">
    <source>
        <dbReference type="EMBL" id="KTD69644.1"/>
    </source>
</evidence>
<feature type="transmembrane region" description="Helical" evidence="1">
    <location>
        <begin position="407"/>
        <end position="424"/>
    </location>
</feature>
<dbReference type="AlphaFoldDB" id="A0A0W0ZJQ1"/>
<keyword evidence="1" id="KW-0812">Transmembrane</keyword>
<gene>
    <name evidence="2" type="ORF">Lste_2802</name>
</gene>
<keyword evidence="1" id="KW-1133">Transmembrane helix</keyword>
<dbReference type="STRING" id="947033.Lste_2802"/>
<feature type="transmembrane region" description="Helical" evidence="1">
    <location>
        <begin position="102"/>
        <end position="123"/>
    </location>
</feature>
<sequence>MTPFLILIIYTLANIGCSYALLSIFSRRLGKYLPPCVMFSLGTAFLSTIWIFIGLAGFLHKEFIGSIVLIMALLSIPYLYNQIQISASSLRVSFKEVVKSPLYFLLILLVIAVVIWLGILTYMRAPAGDAAAFYMAYPKIISLRDKLTAMPGLFHDFSSIGISGELHYAVLMKLANPVIAKLFAWIVGISVLFVLRSLTRYLGGGLIAQTTAVSILLTSSTYYNFLSDGKTDLFTTLLGITAVLCIVLIRERQFPKSLSIITGILTGFAISAKFSFIIALFPAIVSLLFWQEIVQNRDLKVTNPIRQSMFALVLFGIGVLIALFPHLLKNEILFGNPLAPFFGMKNWADQSHWYAVKDTIWIASTYPFALVFGLYPLMGGTMSVLWIASFIFLLFLPKAKRSLQQPATQIMLCGCLGLLCWVVTKASVFVPRYFLATLIMLIPFPAIAVEYMWQTEIRPRLISICYALLAGIALCIAPFIPITDTGLMTRLAIKDIQHPEGHSTTCNIETSGYCYVYNSLNPNVAKGERVYVMGYYTYWLRDDLIQCINQMSELNIQDMPSAKLWETLYQRGFMHLAVQKATHGAHLEKLDPTQAPKWLKITKEYTDTSMPIFHLEAINPPKPREISCVNEGNSFWRPKKTGA</sequence>
<evidence type="ECO:0000256" key="1">
    <source>
        <dbReference type="SAM" id="Phobius"/>
    </source>
</evidence>
<evidence type="ECO:0008006" key="4">
    <source>
        <dbReference type="Google" id="ProtNLM"/>
    </source>
</evidence>
<dbReference type="RefSeq" id="WP_058511567.1">
    <property type="nucleotide sequence ID" value="NZ_LNYY01000019.1"/>
</dbReference>
<feature type="transmembrane region" description="Helical" evidence="1">
    <location>
        <begin position="201"/>
        <end position="226"/>
    </location>
</feature>
<accession>A0A0W0ZJQ1</accession>
<comment type="caution">
    <text evidence="2">The sequence shown here is derived from an EMBL/GenBank/DDBJ whole genome shotgun (WGS) entry which is preliminary data.</text>
</comment>
<feature type="transmembrane region" description="Helical" evidence="1">
    <location>
        <begin position="261"/>
        <end position="290"/>
    </location>
</feature>
<proteinExistence type="predicted"/>
<dbReference type="PATRIC" id="fig|947033.5.peg.2972"/>
<evidence type="ECO:0000313" key="3">
    <source>
        <dbReference type="Proteomes" id="UP000054926"/>
    </source>
</evidence>
<reference evidence="2 3" key="1">
    <citation type="submission" date="2015-11" db="EMBL/GenBank/DDBJ databases">
        <title>Genomic analysis of 38 Legionella species identifies large and diverse effector repertoires.</title>
        <authorList>
            <person name="Burstein D."/>
            <person name="Amaro F."/>
            <person name="Zusman T."/>
            <person name="Lifshitz Z."/>
            <person name="Cohen O."/>
            <person name="Gilbert J.A."/>
            <person name="Pupko T."/>
            <person name="Shuman H.A."/>
            <person name="Segal G."/>
        </authorList>
    </citation>
    <scope>NUCLEOTIDE SEQUENCE [LARGE SCALE GENOMIC DNA]</scope>
    <source>
        <strain evidence="2 3">IMVS3376</strain>
    </source>
</reference>
<name>A0A0W0ZJQ1_9GAMM</name>
<protein>
    <recommendedName>
        <fullName evidence="4">Glycosyltransferase RgtA/B/C/D-like domain-containing protein</fullName>
    </recommendedName>
</protein>
<dbReference type="Proteomes" id="UP000054926">
    <property type="component" value="Unassembled WGS sequence"/>
</dbReference>
<keyword evidence="1" id="KW-0472">Membrane</keyword>
<organism evidence="2 3">
    <name type="scientific">Legionella steelei</name>
    <dbReference type="NCBI Taxonomy" id="947033"/>
    <lineage>
        <taxon>Bacteria</taxon>
        <taxon>Pseudomonadati</taxon>
        <taxon>Pseudomonadota</taxon>
        <taxon>Gammaproteobacteria</taxon>
        <taxon>Legionellales</taxon>
        <taxon>Legionellaceae</taxon>
        <taxon>Legionella</taxon>
    </lineage>
</organism>
<feature type="transmembrane region" description="Helical" evidence="1">
    <location>
        <begin position="310"/>
        <end position="328"/>
    </location>
</feature>
<feature type="transmembrane region" description="Helical" evidence="1">
    <location>
        <begin position="37"/>
        <end position="57"/>
    </location>
</feature>
<feature type="transmembrane region" description="Helical" evidence="1">
    <location>
        <begin position="374"/>
        <end position="395"/>
    </location>
</feature>
<feature type="transmembrane region" description="Helical" evidence="1">
    <location>
        <begin position="178"/>
        <end position="195"/>
    </location>
</feature>
<feature type="transmembrane region" description="Helical" evidence="1">
    <location>
        <begin position="233"/>
        <end position="249"/>
    </location>
</feature>